<evidence type="ECO:0000256" key="2">
    <source>
        <dbReference type="ARBA" id="ARBA00010510"/>
    </source>
</evidence>
<evidence type="ECO:0000313" key="11">
    <source>
        <dbReference type="Proteomes" id="UP000274922"/>
    </source>
</evidence>
<accession>A0A4P9XAY4</accession>
<dbReference type="InterPro" id="IPR023614">
    <property type="entry name" value="Porin_dom_sf"/>
</dbReference>
<evidence type="ECO:0008006" key="12">
    <source>
        <dbReference type="Google" id="ProtNLM"/>
    </source>
</evidence>
<keyword evidence="8" id="KW-0496">Mitochondrion</keyword>
<dbReference type="Gene3D" id="2.40.160.10">
    <property type="entry name" value="Porin"/>
    <property type="match status" value="1"/>
</dbReference>
<evidence type="ECO:0000256" key="9">
    <source>
        <dbReference type="ARBA" id="ARBA00023136"/>
    </source>
</evidence>
<evidence type="ECO:0000256" key="3">
    <source>
        <dbReference type="ARBA" id="ARBA00022448"/>
    </source>
</evidence>
<comment type="subcellular location">
    <subcellularLocation>
        <location evidence="1">Mitochondrion outer membrane</location>
        <topology evidence="1">Multi-pass membrane protein</topology>
    </subcellularLocation>
</comment>
<dbReference type="GO" id="GO:0030150">
    <property type="term" value="P:protein import into mitochondrial matrix"/>
    <property type="evidence" value="ECO:0007669"/>
    <property type="project" value="InterPro"/>
</dbReference>
<dbReference type="Proteomes" id="UP000274922">
    <property type="component" value="Unassembled WGS sequence"/>
</dbReference>
<evidence type="ECO:0000256" key="8">
    <source>
        <dbReference type="ARBA" id="ARBA00023128"/>
    </source>
</evidence>
<dbReference type="CDD" id="cd07305">
    <property type="entry name" value="Porin3_Tom40"/>
    <property type="match status" value="1"/>
</dbReference>
<dbReference type="STRING" id="1555241.A0A4P9XAY4"/>
<organism evidence="10 11">
    <name type="scientific">Caulochytrium protostelioides</name>
    <dbReference type="NCBI Taxonomy" id="1555241"/>
    <lineage>
        <taxon>Eukaryota</taxon>
        <taxon>Fungi</taxon>
        <taxon>Fungi incertae sedis</taxon>
        <taxon>Chytridiomycota</taxon>
        <taxon>Chytridiomycota incertae sedis</taxon>
        <taxon>Chytridiomycetes</taxon>
        <taxon>Caulochytriales</taxon>
        <taxon>Caulochytriaceae</taxon>
        <taxon>Caulochytrium</taxon>
    </lineage>
</organism>
<evidence type="ECO:0000256" key="5">
    <source>
        <dbReference type="ARBA" id="ARBA00022692"/>
    </source>
</evidence>
<keyword evidence="4" id="KW-1134">Transmembrane beta strand</keyword>
<keyword evidence="7" id="KW-0653">Protein transport</keyword>
<dbReference type="AlphaFoldDB" id="A0A4P9XAY4"/>
<proteinExistence type="inferred from homology"/>
<keyword evidence="11" id="KW-1185">Reference proteome</keyword>
<dbReference type="InterPro" id="IPR027246">
    <property type="entry name" value="Porin_Euk/Tom40"/>
</dbReference>
<feature type="non-terminal residue" evidence="10">
    <location>
        <position position="1"/>
    </location>
</feature>
<sequence>LRRGLGLPSPGNWEALHRDIKGTLPSLHQFEGAKVDLSSVISQNFQVSHAIQWGVAGPVPNKYSFSAGYITERLLLHGQLDDELVLQGRANYNWVVQPQPAPPTVDANGIPQPPAGPAKPATSSTTKVQMQLGSTQAPDMIQLEHDHCGTDFALNLKAVNPNLIDVAPKFGAQKARGGGRATTGVYSASYLQSITRHLAVGLEYMWQRPFPEMEEAAMTYALRYAPTLQPGQALPNPATLPAGIPVGQVYPPVRATDPNRVFTATFAPANGAFHASWWQRINPRLEVASELQMLLTTGSPAAGTMGNRQALASVGFKLDTVSATIRSSIDTMGRVTTVLEEKLASGLSVLLSGEMDYTKGNGGAGRVGLGFVLEA</sequence>
<dbReference type="OrthoDB" id="19656at2759"/>
<dbReference type="PANTHER" id="PTHR10802">
    <property type="entry name" value="MITOCHONDRIAL IMPORT RECEPTOR SUBUNIT TOM40"/>
    <property type="match status" value="1"/>
</dbReference>
<gene>
    <name evidence="10" type="ORF">CXG81DRAFT_6790</name>
</gene>
<reference evidence="11" key="1">
    <citation type="journal article" date="2018" name="Nat. Microbiol.">
        <title>Leveraging single-cell genomics to expand the fungal tree of life.</title>
        <authorList>
            <person name="Ahrendt S.R."/>
            <person name="Quandt C.A."/>
            <person name="Ciobanu D."/>
            <person name="Clum A."/>
            <person name="Salamov A."/>
            <person name="Andreopoulos B."/>
            <person name="Cheng J.F."/>
            <person name="Woyke T."/>
            <person name="Pelin A."/>
            <person name="Henrissat B."/>
            <person name="Reynolds N.K."/>
            <person name="Benny G.L."/>
            <person name="Smith M.E."/>
            <person name="James T.Y."/>
            <person name="Grigoriev I.V."/>
        </authorList>
    </citation>
    <scope>NUCLEOTIDE SEQUENCE [LARGE SCALE GENOMIC DNA]</scope>
    <source>
        <strain evidence="11">ATCC 52028</strain>
    </source>
</reference>
<feature type="non-terminal residue" evidence="10">
    <location>
        <position position="375"/>
    </location>
</feature>
<evidence type="ECO:0000256" key="1">
    <source>
        <dbReference type="ARBA" id="ARBA00004374"/>
    </source>
</evidence>
<evidence type="ECO:0000313" key="10">
    <source>
        <dbReference type="EMBL" id="RKP02516.1"/>
    </source>
</evidence>
<protein>
    <recommendedName>
        <fullName evidence="12">Mitochondrial distribution and morphology protein 10</fullName>
    </recommendedName>
</protein>
<evidence type="ECO:0000256" key="4">
    <source>
        <dbReference type="ARBA" id="ARBA00022452"/>
    </source>
</evidence>
<name>A0A4P9XAY4_9FUNG</name>
<keyword evidence="6" id="KW-1000">Mitochondrion outer membrane</keyword>
<keyword evidence="3" id="KW-0813">Transport</keyword>
<comment type="similarity">
    <text evidence="2">Belongs to the Tom40 family.</text>
</comment>
<dbReference type="GO" id="GO:0008320">
    <property type="term" value="F:protein transmembrane transporter activity"/>
    <property type="evidence" value="ECO:0007669"/>
    <property type="project" value="InterPro"/>
</dbReference>
<keyword evidence="9" id="KW-0472">Membrane</keyword>
<dbReference type="InterPro" id="IPR037930">
    <property type="entry name" value="Tom40"/>
</dbReference>
<evidence type="ECO:0000256" key="7">
    <source>
        <dbReference type="ARBA" id="ARBA00022927"/>
    </source>
</evidence>
<dbReference type="Pfam" id="PF01459">
    <property type="entry name" value="Porin_3"/>
    <property type="match status" value="2"/>
</dbReference>
<dbReference type="EMBL" id="ML014141">
    <property type="protein sequence ID" value="RKP02516.1"/>
    <property type="molecule type" value="Genomic_DNA"/>
</dbReference>
<keyword evidence="5" id="KW-0812">Transmembrane</keyword>
<dbReference type="GO" id="GO:0005741">
    <property type="term" value="C:mitochondrial outer membrane"/>
    <property type="evidence" value="ECO:0007669"/>
    <property type="project" value="UniProtKB-SubCell"/>
</dbReference>
<evidence type="ECO:0000256" key="6">
    <source>
        <dbReference type="ARBA" id="ARBA00022787"/>
    </source>
</evidence>